<sequence>MTGPQPGGVALAPQSPSTAGAPTPTRPPSAARRPAGPAPRPAPPVPLPPWTPSPGVRQVTLAAGDGITLSGLLALPRGERPRATVLALHGAGTSAAYFDGQAHPGTSLLTLAADLGYAVLALDRPGYGLSAARLPQGLPVAEQAATVRAALRGHAALHDTGAGVLVLAHSFGGKVALRMAADDRGDPSDPVLLGLDVSGCGERYARPLAELTGPAGGVRWSGHWGPLRLYPPHTFRASARMVSPVPPRELRDAARWPGAFAALAGRVRVPVRFTFAEYEALWHCDAPALARLRAGLRAAPRVSVDRQPGAGHNISLGWAARAYHLRALAFADDCLRR</sequence>
<dbReference type="KEGG" id="sspb:CP982_18980"/>
<dbReference type="PANTHER" id="PTHR43798:SF5">
    <property type="entry name" value="MONOACYLGLYCEROL LIPASE ABHD6"/>
    <property type="match status" value="1"/>
</dbReference>
<dbReference type="InterPro" id="IPR000073">
    <property type="entry name" value="AB_hydrolase_1"/>
</dbReference>
<evidence type="ECO:0000313" key="4">
    <source>
        <dbReference type="EMBL" id="QEV60550.1"/>
    </source>
</evidence>
<proteinExistence type="predicted"/>
<accession>A0A5P2XC03</accession>
<dbReference type="InterPro" id="IPR029058">
    <property type="entry name" value="AB_hydrolase_fold"/>
</dbReference>
<dbReference type="GO" id="GO:0047372">
    <property type="term" value="F:monoacylglycerol lipase activity"/>
    <property type="evidence" value="ECO:0007669"/>
    <property type="project" value="TreeGrafter"/>
</dbReference>
<reference evidence="4 5" key="1">
    <citation type="submission" date="2017-09" db="EMBL/GenBank/DDBJ databases">
        <authorList>
            <person name="Lee N."/>
            <person name="Cho B.-K."/>
        </authorList>
    </citation>
    <scope>NUCLEOTIDE SEQUENCE [LARGE SCALE GENOMIC DNA]</scope>
    <source>
        <strain evidence="4 5">ATCC 27465</strain>
    </source>
</reference>
<organism evidence="4 5">
    <name type="scientific">Streptomyces spectabilis</name>
    <dbReference type="NCBI Taxonomy" id="68270"/>
    <lineage>
        <taxon>Bacteria</taxon>
        <taxon>Bacillati</taxon>
        <taxon>Actinomycetota</taxon>
        <taxon>Actinomycetes</taxon>
        <taxon>Kitasatosporales</taxon>
        <taxon>Streptomycetaceae</taxon>
        <taxon>Streptomyces</taxon>
    </lineage>
</organism>
<reference evidence="3 6" key="2">
    <citation type="submission" date="2020-08" db="EMBL/GenBank/DDBJ databases">
        <title>Genomic Encyclopedia of Type Strains, Phase III (KMG-III): the genomes of soil and plant-associated and newly described type strains.</title>
        <authorList>
            <person name="Whitman W."/>
        </authorList>
    </citation>
    <scope>NUCLEOTIDE SEQUENCE [LARGE SCALE GENOMIC DNA]</scope>
    <source>
        <strain evidence="3 6">CECT 3146</strain>
    </source>
</reference>
<evidence type="ECO:0000259" key="2">
    <source>
        <dbReference type="Pfam" id="PF12697"/>
    </source>
</evidence>
<dbReference type="InterPro" id="IPR050266">
    <property type="entry name" value="AB_hydrolase_sf"/>
</dbReference>
<dbReference type="Pfam" id="PF12697">
    <property type="entry name" value="Abhydrolase_6"/>
    <property type="match status" value="1"/>
</dbReference>
<dbReference type="Proteomes" id="UP000549009">
    <property type="component" value="Unassembled WGS sequence"/>
</dbReference>
<dbReference type="PANTHER" id="PTHR43798">
    <property type="entry name" value="MONOACYLGLYCEROL LIPASE"/>
    <property type="match status" value="1"/>
</dbReference>
<dbReference type="Proteomes" id="UP000326505">
    <property type="component" value="Chromosome"/>
</dbReference>
<name>A0A5P2XC03_STRST</name>
<feature type="compositionally biased region" description="Pro residues" evidence="1">
    <location>
        <begin position="36"/>
        <end position="52"/>
    </location>
</feature>
<feature type="domain" description="AB hydrolase-1" evidence="2">
    <location>
        <begin position="85"/>
        <end position="314"/>
    </location>
</feature>
<keyword evidence="6" id="KW-1185">Reference proteome</keyword>
<dbReference type="OrthoDB" id="4276066at2"/>
<dbReference type="SUPFAM" id="SSF53474">
    <property type="entry name" value="alpha/beta-Hydrolases"/>
    <property type="match status" value="1"/>
</dbReference>
<keyword evidence="4" id="KW-0378">Hydrolase</keyword>
<evidence type="ECO:0000313" key="3">
    <source>
        <dbReference type="EMBL" id="MBB5106822.1"/>
    </source>
</evidence>
<dbReference type="EMBL" id="JACHJD010000010">
    <property type="protein sequence ID" value="MBB5106822.1"/>
    <property type="molecule type" value="Genomic_DNA"/>
</dbReference>
<evidence type="ECO:0000313" key="5">
    <source>
        <dbReference type="Proteomes" id="UP000326505"/>
    </source>
</evidence>
<evidence type="ECO:0000313" key="6">
    <source>
        <dbReference type="Proteomes" id="UP000549009"/>
    </source>
</evidence>
<feature type="compositionally biased region" description="Low complexity" evidence="1">
    <location>
        <begin position="12"/>
        <end position="35"/>
    </location>
</feature>
<dbReference type="GO" id="GO:0046464">
    <property type="term" value="P:acylglycerol catabolic process"/>
    <property type="evidence" value="ECO:0007669"/>
    <property type="project" value="TreeGrafter"/>
</dbReference>
<protein>
    <submittedName>
        <fullName evidence="4">Alpha/beta fold hydrolase</fullName>
    </submittedName>
    <submittedName>
        <fullName evidence="3">Pimeloyl-ACP methyl ester carboxylesterase</fullName>
    </submittedName>
</protein>
<dbReference type="RefSeq" id="WP_150511637.1">
    <property type="nucleotide sequence ID" value="NZ_BMSQ01000018.1"/>
</dbReference>
<dbReference type="GO" id="GO:0016020">
    <property type="term" value="C:membrane"/>
    <property type="evidence" value="ECO:0007669"/>
    <property type="project" value="TreeGrafter"/>
</dbReference>
<gene>
    <name evidence="4" type="ORF">CP982_18980</name>
    <name evidence="3" type="ORF">FHS40_005935</name>
</gene>
<dbReference type="EMBL" id="CP023690">
    <property type="protein sequence ID" value="QEV60550.1"/>
    <property type="molecule type" value="Genomic_DNA"/>
</dbReference>
<evidence type="ECO:0000256" key="1">
    <source>
        <dbReference type="SAM" id="MobiDB-lite"/>
    </source>
</evidence>
<feature type="region of interest" description="Disordered" evidence="1">
    <location>
        <begin position="1"/>
        <end position="56"/>
    </location>
</feature>
<dbReference type="Gene3D" id="3.40.50.1820">
    <property type="entry name" value="alpha/beta hydrolase"/>
    <property type="match status" value="1"/>
</dbReference>
<dbReference type="AlphaFoldDB" id="A0A5P2XC03"/>